<organism evidence="2 3">
    <name type="scientific">Exiguobacterium antarcticum</name>
    <dbReference type="NCBI Taxonomy" id="132920"/>
    <lineage>
        <taxon>Bacteria</taxon>
        <taxon>Bacillati</taxon>
        <taxon>Bacillota</taxon>
        <taxon>Bacilli</taxon>
        <taxon>Bacillales</taxon>
        <taxon>Bacillales Family XII. Incertae Sedis</taxon>
        <taxon>Exiguobacterium</taxon>
    </lineage>
</organism>
<evidence type="ECO:0000313" key="2">
    <source>
        <dbReference type="EMBL" id="MDI3235791.1"/>
    </source>
</evidence>
<feature type="transmembrane region" description="Helical" evidence="1">
    <location>
        <begin position="126"/>
        <end position="158"/>
    </location>
</feature>
<name>A0ABT6R4B0_9BACL</name>
<reference evidence="2 3" key="1">
    <citation type="submission" date="2023-04" db="EMBL/GenBank/DDBJ databases">
        <title>Antarctic isolates genomes.</title>
        <authorList>
            <person name="Dimov S.G."/>
        </authorList>
    </citation>
    <scope>NUCLEOTIDE SEQUENCE [LARGE SCALE GENOMIC DNA]</scope>
    <source>
        <strain evidence="2 3">AL19</strain>
    </source>
</reference>
<dbReference type="EMBL" id="JASBQV010000021">
    <property type="protein sequence ID" value="MDI3235791.1"/>
    <property type="molecule type" value="Genomic_DNA"/>
</dbReference>
<protein>
    <submittedName>
        <fullName evidence="2">DUF6044 family protein</fullName>
    </submittedName>
</protein>
<feature type="transmembrane region" description="Helical" evidence="1">
    <location>
        <begin position="342"/>
        <end position="360"/>
    </location>
</feature>
<feature type="transmembrane region" description="Helical" evidence="1">
    <location>
        <begin position="273"/>
        <end position="291"/>
    </location>
</feature>
<feature type="transmembrane region" description="Helical" evidence="1">
    <location>
        <begin position="178"/>
        <end position="200"/>
    </location>
</feature>
<feature type="transmembrane region" description="Helical" evidence="1">
    <location>
        <begin position="92"/>
        <end position="114"/>
    </location>
</feature>
<feature type="transmembrane region" description="Helical" evidence="1">
    <location>
        <begin position="367"/>
        <end position="384"/>
    </location>
</feature>
<feature type="transmembrane region" description="Helical" evidence="1">
    <location>
        <begin position="7"/>
        <end position="26"/>
    </location>
</feature>
<keyword evidence="3" id="KW-1185">Reference proteome</keyword>
<sequence length="552" mass="64879">MKTKELIRIGMGVLLTLGYLLPLFWFGEQAHIRIHDNLDSNIVWYKNLVDSDRVYAGLHDTVPNLVGGVVSRNAFVSEWTGIIWLYQWFSPFTAYVVSQTLTRLFAFLGLYLLLRDHLKLQLPRPGILLVAVLFAWTPVWPSGMLSTLGMPLLLWAYLNLWYNKRIVWSSVTLLLVPFYSSFVLGIVFFLALLAVVSFVIEWRQKSFHRWFWFAFGGQVVLYLIIEYRLVYSMLWQDEVTSRDQFELGNNGVWRTIRLFFKQFVLGHTHAEAAQSPVLLLLVLTVITIAVVQKDPSVRLMKHTLFLLMGLSLWYACWFYSGWNPLKQRIHVMQTFNFARFHFMEPMLWYILFALALDWLWRRTRKRLVIGVLFLQAVVLIIWNPEIVYRNQPSFSEFYAVDQFSTIRTYIGKPRDTYNVVSLGLHPAVAQYNGFQTLDGYVNFYPIDYKREFRNIIAGELKKSPRLTRYFDNWGNRVYVYAAELGKHYDYTKTNQKPVRQLDIDTVQLKRMGGDYLLSAVPIQNARVLGLQYEKTFRDDQSAWLIYLYRVAP</sequence>
<keyword evidence="1" id="KW-0472">Membrane</keyword>
<keyword evidence="1" id="KW-1133">Transmembrane helix</keyword>
<gene>
    <name evidence="2" type="ORF">QK289_12300</name>
</gene>
<accession>A0ABT6R4B0</accession>
<dbReference type="Pfam" id="PF19510">
    <property type="entry name" value="DUF6044"/>
    <property type="match status" value="1"/>
</dbReference>
<evidence type="ECO:0000313" key="3">
    <source>
        <dbReference type="Proteomes" id="UP001243286"/>
    </source>
</evidence>
<dbReference type="RefSeq" id="WP_282356785.1">
    <property type="nucleotide sequence ID" value="NZ_JASBQV010000021.1"/>
</dbReference>
<proteinExistence type="predicted"/>
<dbReference type="Proteomes" id="UP001243286">
    <property type="component" value="Unassembled WGS sequence"/>
</dbReference>
<feature type="transmembrane region" description="Helical" evidence="1">
    <location>
        <begin position="303"/>
        <end position="322"/>
    </location>
</feature>
<feature type="transmembrane region" description="Helical" evidence="1">
    <location>
        <begin position="207"/>
        <end position="225"/>
    </location>
</feature>
<evidence type="ECO:0000256" key="1">
    <source>
        <dbReference type="SAM" id="Phobius"/>
    </source>
</evidence>
<keyword evidence="1" id="KW-0812">Transmembrane</keyword>
<comment type="caution">
    <text evidence="2">The sequence shown here is derived from an EMBL/GenBank/DDBJ whole genome shotgun (WGS) entry which is preliminary data.</text>
</comment>
<dbReference type="InterPro" id="IPR046107">
    <property type="entry name" value="DUF6044"/>
</dbReference>